<reference evidence="3" key="1">
    <citation type="submission" date="2020-11" db="EMBL/GenBank/DDBJ databases">
        <authorList>
            <person name="Tran Van P."/>
        </authorList>
    </citation>
    <scope>NUCLEOTIDE SEQUENCE</scope>
</reference>
<proteinExistence type="predicted"/>
<gene>
    <name evidence="3" type="ORF">NMOB1V02_LOCUS11568</name>
</gene>
<keyword evidence="2" id="KW-0732">Signal</keyword>
<dbReference type="OrthoDB" id="6489792at2759"/>
<dbReference type="EMBL" id="CAJPEX010006556">
    <property type="protein sequence ID" value="CAG0924112.1"/>
    <property type="molecule type" value="Genomic_DNA"/>
</dbReference>
<dbReference type="Gene3D" id="2.20.20.160">
    <property type="match status" value="1"/>
</dbReference>
<feature type="region of interest" description="Disordered" evidence="1">
    <location>
        <begin position="149"/>
        <end position="168"/>
    </location>
</feature>
<feature type="signal peptide" evidence="2">
    <location>
        <begin position="1"/>
        <end position="28"/>
    </location>
</feature>
<evidence type="ECO:0000313" key="3">
    <source>
        <dbReference type="EMBL" id="CAD7283960.1"/>
    </source>
</evidence>
<evidence type="ECO:0000256" key="1">
    <source>
        <dbReference type="SAM" id="MobiDB-lite"/>
    </source>
</evidence>
<evidence type="ECO:0000313" key="4">
    <source>
        <dbReference type="Proteomes" id="UP000678499"/>
    </source>
</evidence>
<dbReference type="AlphaFoldDB" id="A0A7R9C155"/>
<evidence type="ECO:0000256" key="2">
    <source>
        <dbReference type="SAM" id="SignalP"/>
    </source>
</evidence>
<dbReference type="EMBL" id="OA888593">
    <property type="protein sequence ID" value="CAD7283960.1"/>
    <property type="molecule type" value="Genomic_DNA"/>
</dbReference>
<protein>
    <submittedName>
        <fullName evidence="3">Uncharacterized protein</fullName>
    </submittedName>
</protein>
<accession>A0A7R9C155</accession>
<organism evidence="3">
    <name type="scientific">Notodromas monacha</name>
    <dbReference type="NCBI Taxonomy" id="399045"/>
    <lineage>
        <taxon>Eukaryota</taxon>
        <taxon>Metazoa</taxon>
        <taxon>Ecdysozoa</taxon>
        <taxon>Arthropoda</taxon>
        <taxon>Crustacea</taxon>
        <taxon>Oligostraca</taxon>
        <taxon>Ostracoda</taxon>
        <taxon>Podocopa</taxon>
        <taxon>Podocopida</taxon>
        <taxon>Cypridocopina</taxon>
        <taxon>Cypridoidea</taxon>
        <taxon>Cyprididae</taxon>
        <taxon>Notodromas</taxon>
    </lineage>
</organism>
<sequence length="184" mass="20236">MFDPAIPKSTIASFFVAIFAIALPAVFASSSEFTKPAHHSVEELVLTNEVASAIGDEEEESLPTCPRGAACAHVQANSRGINVVEYCQCKKGKLAKFLGLTTFHDCPLTWDPEDGKSITQGSNQYKFLRPVVSSQNLLTTQSKNWYSRTKSLQPSATRRRKACQPVQEEQHVLTFKPTAEESTS</sequence>
<dbReference type="Proteomes" id="UP000678499">
    <property type="component" value="Unassembled WGS sequence"/>
</dbReference>
<name>A0A7R9C155_9CRUS</name>
<keyword evidence="4" id="KW-1185">Reference proteome</keyword>
<feature type="chain" id="PRO_5036403103" evidence="2">
    <location>
        <begin position="29"/>
        <end position="184"/>
    </location>
</feature>